<name>A0A2N9YHS5_9GAMM</name>
<organism evidence="1 2">
    <name type="scientific">Beggiatoa leptomitoformis</name>
    <dbReference type="NCBI Taxonomy" id="288004"/>
    <lineage>
        <taxon>Bacteria</taxon>
        <taxon>Pseudomonadati</taxon>
        <taxon>Pseudomonadota</taxon>
        <taxon>Gammaproteobacteria</taxon>
        <taxon>Thiotrichales</taxon>
        <taxon>Thiotrichaceae</taxon>
        <taxon>Beggiatoa</taxon>
    </lineage>
</organism>
<dbReference type="KEGG" id="blep:AL038_08975"/>
<protein>
    <submittedName>
        <fullName evidence="1">TIGR02646 family protein</fullName>
    </submittedName>
</protein>
<proteinExistence type="predicted"/>
<sequence length="307" mass="35289">MIPIKKLNITITQTDVADSELLTNWQQSIHREIEGNSAFKNAQLANANGESLWKIGGLDKESLKKQLYQEQKGLCCYCGTQLKLDELIIEHLNPKSLFPAMTFDYSNLYASCKGGKGDTPLYLPYETTRKVVAEQYNVDTQKVIVPRYLHLKETDIIPAKTEIKIKYNPNELFCDTHKKNEKITIQPILVNGWIRNAHQPKHDYEVFSCENRVSYLEDGTILIDENECNETIRILNLNAKKLKESRIKTFENVEEFTDSLEEETDSEEIDLVSLINGEINKIENMPEQPAFAFVTTHFLRQKLAEVS</sequence>
<dbReference type="Gene3D" id="1.10.30.50">
    <property type="match status" value="1"/>
</dbReference>
<dbReference type="RefSeq" id="WP_062152006.1">
    <property type="nucleotide sequence ID" value="NZ_CP012373.2"/>
</dbReference>
<dbReference type="EMBL" id="CP018889">
    <property type="protein sequence ID" value="AUI69935.1"/>
    <property type="molecule type" value="Genomic_DNA"/>
</dbReference>
<gene>
    <name evidence="1" type="ORF">BLE401_15335</name>
</gene>
<dbReference type="InterPro" id="IPR013467">
    <property type="entry name" value="HNH78-like"/>
</dbReference>
<evidence type="ECO:0000313" key="2">
    <source>
        <dbReference type="Proteomes" id="UP000234271"/>
    </source>
</evidence>
<dbReference type="OrthoDB" id="6975485at2"/>
<accession>A0A2N9YHS5</accession>
<dbReference type="AlphaFoldDB" id="A0A2N9YHS5"/>
<keyword evidence="2" id="KW-1185">Reference proteome</keyword>
<evidence type="ECO:0000313" key="1">
    <source>
        <dbReference type="EMBL" id="AUI69935.1"/>
    </source>
</evidence>
<dbReference type="Proteomes" id="UP000234271">
    <property type="component" value="Chromosome"/>
</dbReference>
<dbReference type="NCBIfam" id="TIGR02646">
    <property type="entry name" value="retron system putative HNH endonuclease"/>
    <property type="match status" value="1"/>
</dbReference>
<reference evidence="2" key="1">
    <citation type="submission" date="2016-12" db="EMBL/GenBank/DDBJ databases">
        <title>Complete Genome Sequence of Beggiatoa leptomitiformis D-401.</title>
        <authorList>
            <person name="Fomenkov A."/>
            <person name="Vincze T."/>
            <person name="Grabovich M."/>
            <person name="Anton B.P."/>
            <person name="Dubinina G."/>
            <person name="Orlova M."/>
            <person name="Belousova E."/>
            <person name="Roberts R.J."/>
        </authorList>
    </citation>
    <scope>NUCLEOTIDE SEQUENCE [LARGE SCALE GENOMIC DNA]</scope>
    <source>
        <strain evidence="2">D-401</strain>
    </source>
</reference>